<dbReference type="Gene3D" id="3.40.50.300">
    <property type="entry name" value="P-loop containing nucleotide triphosphate hydrolases"/>
    <property type="match status" value="2"/>
</dbReference>
<dbReference type="AlphaFoldDB" id="A0A7H1NQU3"/>
<dbReference type="InterPro" id="IPR005259">
    <property type="entry name" value="PriA"/>
</dbReference>
<dbReference type="CDD" id="cd17929">
    <property type="entry name" value="DEXHc_priA"/>
    <property type="match status" value="1"/>
</dbReference>
<feature type="binding site" evidence="12">
    <location>
        <position position="522"/>
    </location>
    <ligand>
        <name>Zn(2+)</name>
        <dbReference type="ChEBI" id="CHEBI:29105"/>
        <label>1</label>
    </ligand>
</feature>
<dbReference type="Pfam" id="PF18074">
    <property type="entry name" value="PriA_C"/>
    <property type="match status" value="1"/>
</dbReference>
<protein>
    <recommendedName>
        <fullName evidence="12">Replication restart protein PriA</fullName>
    </recommendedName>
    <alternativeName>
        <fullName evidence="12">ATP-dependent DNA helicase PriA</fullName>
        <ecNumber evidence="12">5.6.2.4</ecNumber>
    </alternativeName>
    <alternativeName>
        <fullName evidence="12">DNA 3'-5' helicase PriA</fullName>
    </alternativeName>
</protein>
<dbReference type="InterPro" id="IPR040498">
    <property type="entry name" value="PriA_CRR"/>
</dbReference>
<evidence type="ECO:0000256" key="4">
    <source>
        <dbReference type="ARBA" id="ARBA00022741"/>
    </source>
</evidence>
<keyword evidence="9 12" id="KW-0238">DNA-binding</keyword>
<feature type="region of interest" description="Disordered" evidence="13">
    <location>
        <begin position="178"/>
        <end position="208"/>
    </location>
</feature>
<dbReference type="GO" id="GO:0003677">
    <property type="term" value="F:DNA binding"/>
    <property type="evidence" value="ECO:0007669"/>
    <property type="project" value="UniProtKB-UniRule"/>
</dbReference>
<comment type="catalytic activity">
    <reaction evidence="12">
        <text>Couples ATP hydrolysis with the unwinding of duplex DNA by translocating in the 3'-5' direction.</text>
        <dbReference type="EC" id="5.6.2.4"/>
    </reaction>
</comment>
<comment type="similarity">
    <text evidence="12">Belongs to the helicase family. PriA subfamily.</text>
</comment>
<feature type="binding site" evidence="12">
    <location>
        <position position="549"/>
    </location>
    <ligand>
        <name>Zn(2+)</name>
        <dbReference type="ChEBI" id="CHEBI:29105"/>
        <label>2</label>
    </ligand>
</feature>
<dbReference type="Proteomes" id="UP000516349">
    <property type="component" value="Chromosome"/>
</dbReference>
<evidence type="ECO:0000256" key="11">
    <source>
        <dbReference type="ARBA" id="ARBA00048988"/>
    </source>
</evidence>
<dbReference type="EMBL" id="CP060244">
    <property type="protein sequence ID" value="QNT78153.1"/>
    <property type="molecule type" value="Genomic_DNA"/>
</dbReference>
<dbReference type="GO" id="GO:0006270">
    <property type="term" value="P:DNA replication initiation"/>
    <property type="evidence" value="ECO:0007669"/>
    <property type="project" value="TreeGrafter"/>
</dbReference>
<keyword evidence="3 12" id="KW-0479">Metal-binding</keyword>
<dbReference type="Pfam" id="PF18319">
    <property type="entry name" value="Zn_ribbon_PriA"/>
    <property type="match status" value="1"/>
</dbReference>
<evidence type="ECO:0000256" key="9">
    <source>
        <dbReference type="ARBA" id="ARBA00023125"/>
    </source>
</evidence>
<feature type="binding site" evidence="12">
    <location>
        <position position="562"/>
    </location>
    <ligand>
        <name>Zn(2+)</name>
        <dbReference type="ChEBI" id="CHEBI:29105"/>
        <label>1</label>
    </ligand>
</feature>
<dbReference type="Pfam" id="PF00271">
    <property type="entry name" value="Helicase_C"/>
    <property type="match status" value="1"/>
</dbReference>
<evidence type="ECO:0000256" key="5">
    <source>
        <dbReference type="ARBA" id="ARBA00022801"/>
    </source>
</evidence>
<proteinExistence type="inferred from homology"/>
<dbReference type="Gene3D" id="3.40.1440.60">
    <property type="entry name" value="PriA, 3(prime) DNA-binding domain"/>
    <property type="match status" value="1"/>
</dbReference>
<evidence type="ECO:0000259" key="14">
    <source>
        <dbReference type="PROSITE" id="PS51192"/>
    </source>
</evidence>
<organism evidence="15 16">
    <name type="scientific">Entomobacter blattae</name>
    <dbReference type="NCBI Taxonomy" id="2762277"/>
    <lineage>
        <taxon>Bacteria</taxon>
        <taxon>Pseudomonadati</taxon>
        <taxon>Pseudomonadota</taxon>
        <taxon>Alphaproteobacteria</taxon>
        <taxon>Acetobacterales</taxon>
        <taxon>Acetobacteraceae</taxon>
        <taxon>Entomobacter</taxon>
    </lineage>
</organism>
<feature type="compositionally biased region" description="Polar residues" evidence="13">
    <location>
        <begin position="188"/>
        <end position="199"/>
    </location>
</feature>
<dbReference type="InterPro" id="IPR014001">
    <property type="entry name" value="Helicase_ATP-bd"/>
</dbReference>
<feature type="domain" description="Helicase ATP-binding" evidence="14">
    <location>
        <begin position="295"/>
        <end position="461"/>
    </location>
</feature>
<evidence type="ECO:0000256" key="12">
    <source>
        <dbReference type="HAMAP-Rule" id="MF_00983"/>
    </source>
</evidence>
<keyword evidence="5 12" id="KW-0378">Hydrolase</keyword>
<dbReference type="InterPro" id="IPR011545">
    <property type="entry name" value="DEAD/DEAH_box_helicase_dom"/>
</dbReference>
<dbReference type="InterPro" id="IPR042115">
    <property type="entry name" value="PriA_3primeBD_sf"/>
</dbReference>
<dbReference type="InterPro" id="IPR001650">
    <property type="entry name" value="Helicase_C-like"/>
</dbReference>
<evidence type="ECO:0000256" key="8">
    <source>
        <dbReference type="ARBA" id="ARBA00022840"/>
    </source>
</evidence>
<evidence type="ECO:0000256" key="3">
    <source>
        <dbReference type="ARBA" id="ARBA00022723"/>
    </source>
</evidence>
<evidence type="ECO:0000313" key="15">
    <source>
        <dbReference type="EMBL" id="QNT78153.1"/>
    </source>
</evidence>
<dbReference type="GO" id="GO:0008270">
    <property type="term" value="F:zinc ion binding"/>
    <property type="evidence" value="ECO:0007669"/>
    <property type="project" value="UniProtKB-UniRule"/>
</dbReference>
<dbReference type="EC" id="5.6.2.4" evidence="12"/>
<dbReference type="GO" id="GO:0016787">
    <property type="term" value="F:hydrolase activity"/>
    <property type="evidence" value="ECO:0007669"/>
    <property type="project" value="UniProtKB-KW"/>
</dbReference>
<dbReference type="InterPro" id="IPR041236">
    <property type="entry name" value="PriA_C"/>
</dbReference>
<dbReference type="PANTHER" id="PTHR30580">
    <property type="entry name" value="PRIMOSOMAL PROTEIN N"/>
    <property type="match status" value="1"/>
</dbReference>
<evidence type="ECO:0000313" key="16">
    <source>
        <dbReference type="Proteomes" id="UP000516349"/>
    </source>
</evidence>
<comment type="subunit">
    <text evidence="12">Component of the replication restart primosome.</text>
</comment>
<dbReference type="PANTHER" id="PTHR30580:SF0">
    <property type="entry name" value="PRIMOSOMAL PROTEIN N"/>
    <property type="match status" value="1"/>
</dbReference>
<feature type="binding site" evidence="12">
    <location>
        <position position="565"/>
    </location>
    <ligand>
        <name>Zn(2+)</name>
        <dbReference type="ChEBI" id="CHEBI:29105"/>
        <label>1</label>
    </ligand>
</feature>
<gene>
    <name evidence="12 15" type="primary">priA</name>
    <name evidence="15" type="ORF">JGUZn3_09210</name>
</gene>
<keyword evidence="7 12" id="KW-0862">Zinc</keyword>
<keyword evidence="2 12" id="KW-0235">DNA replication</keyword>
<dbReference type="GO" id="GO:0043138">
    <property type="term" value="F:3'-5' DNA helicase activity"/>
    <property type="evidence" value="ECO:0007669"/>
    <property type="project" value="UniProtKB-EC"/>
</dbReference>
<name>A0A7H1NQU3_9PROT</name>
<dbReference type="Pfam" id="PF00270">
    <property type="entry name" value="DEAD"/>
    <property type="match status" value="1"/>
</dbReference>
<dbReference type="PROSITE" id="PS51192">
    <property type="entry name" value="HELICASE_ATP_BIND_1"/>
    <property type="match status" value="1"/>
</dbReference>
<keyword evidence="4 12" id="KW-0547">Nucleotide-binding</keyword>
<dbReference type="SMART" id="SM00487">
    <property type="entry name" value="DEXDc"/>
    <property type="match status" value="1"/>
</dbReference>
<feature type="binding site" evidence="12">
    <location>
        <position position="531"/>
    </location>
    <ligand>
        <name>Zn(2+)</name>
        <dbReference type="ChEBI" id="CHEBI:29105"/>
        <label>2</label>
    </ligand>
</feature>
<reference evidence="15 16" key="1">
    <citation type="submission" date="2020-08" db="EMBL/GenBank/DDBJ databases">
        <title>Complete genome sequence of Entomobacter blattae G55GP.</title>
        <authorList>
            <person name="Poehlein A."/>
            <person name="Guzman J."/>
            <person name="Daniel R."/>
            <person name="Vilcinskas A."/>
        </authorList>
    </citation>
    <scope>NUCLEOTIDE SEQUENCE [LARGE SCALE GENOMIC DNA]</scope>
    <source>
        <strain evidence="15 16">G55GP</strain>
    </source>
</reference>
<dbReference type="KEGG" id="ebla:JGUZn3_09210"/>
<dbReference type="GO" id="GO:0006310">
    <property type="term" value="P:DNA recombination"/>
    <property type="evidence" value="ECO:0007669"/>
    <property type="project" value="InterPro"/>
</dbReference>
<dbReference type="GO" id="GO:1990077">
    <property type="term" value="C:primosome complex"/>
    <property type="evidence" value="ECO:0007669"/>
    <property type="project" value="UniProtKB-UniRule"/>
</dbReference>
<evidence type="ECO:0000256" key="13">
    <source>
        <dbReference type="SAM" id="MobiDB-lite"/>
    </source>
</evidence>
<dbReference type="GO" id="GO:0006269">
    <property type="term" value="P:DNA replication, synthesis of primer"/>
    <property type="evidence" value="ECO:0007669"/>
    <property type="project" value="UniProtKB-KW"/>
</dbReference>
<dbReference type="FunFam" id="3.40.50.300:FF:000489">
    <property type="entry name" value="Primosome assembly protein PriA"/>
    <property type="match status" value="1"/>
</dbReference>
<dbReference type="GO" id="GO:0006302">
    <property type="term" value="P:double-strand break repair"/>
    <property type="evidence" value="ECO:0007669"/>
    <property type="project" value="InterPro"/>
</dbReference>
<dbReference type="SUPFAM" id="SSF52540">
    <property type="entry name" value="P-loop containing nucleoside triphosphate hydrolases"/>
    <property type="match status" value="2"/>
</dbReference>
<evidence type="ECO:0000256" key="1">
    <source>
        <dbReference type="ARBA" id="ARBA00022515"/>
    </source>
</evidence>
<keyword evidence="1 12" id="KW-0639">Primosome</keyword>
<dbReference type="RefSeq" id="WP_203414505.1">
    <property type="nucleotide sequence ID" value="NZ_CP060244.1"/>
</dbReference>
<evidence type="ECO:0000256" key="2">
    <source>
        <dbReference type="ARBA" id="ARBA00022705"/>
    </source>
</evidence>
<dbReference type="Pfam" id="PF17764">
    <property type="entry name" value="PriA_3primeBD"/>
    <property type="match status" value="1"/>
</dbReference>
<keyword evidence="16" id="KW-1185">Reference proteome</keyword>
<dbReference type="InterPro" id="IPR041222">
    <property type="entry name" value="PriA_3primeBD"/>
</dbReference>
<feature type="binding site" evidence="12">
    <location>
        <position position="534"/>
    </location>
    <ligand>
        <name>Zn(2+)</name>
        <dbReference type="ChEBI" id="CHEBI:29105"/>
        <label>2</label>
    </ligand>
</feature>
<sequence length="814" mass="89748">MPTLAPPLATSSPAVTDTNARQKKTVLIALPYPLPGWGFHYSLPQGMALRPGDIVHVPLGKRVETGIVWEEPTHLPAPLRPPAAPPLNPARLRPVIACLPLPPLPQTLRQFIDWVAAYTLSPLGLVLATSLRAMPAKPVMEKANWLWQPLSFTPPTPFSPLANMDKHPLAKTDKPGPFEYSQHHSAYPSFTQPEPSPNLQPAKLSGPSVRITPQRSKILQCLTQAIEEGKTGLSTAELAEQTQTNPTVIKAMSKAGLIKQGAGPAAPLFSPPDLTYNVPTLSEHQAKAAEALSVPIRQNIFCVTLLEGVTGSGKTEVYFQAMAEALAQNRQVLVLLPEIALSAQWISRFQHRFGVTPAVWHSDMTPKQRRKVWQGCITHQAKVVVGARSALFLPFATLGLVVVDEEHETTFKQEEGFSYNARDMAIIRAQLSQAPVILASATPSLETYANIQAGKYRHVLLPNRHGHATTPQIKLLDMRQHPPLRGMFLSPLLTEAMAETMDKNQQVMLFLNRRGYAPLTLCRSCGHRLQCPHCTAWLVAHHNPPRLICHQCDHQEPLPSVCPACGADHNLAPIGPGIERIAEEVHTLFPQKRVTIMASDTLTSPQKTSQIVEQITAGQKDIIIGTQSVAKGWHFPHLTLVGIVDADLSLAGGDLRAGEHTLQLLHQVAGRAGREQVQGHVLIQSYMPEHPVIQALAKGDFTAFLRQESKIRQAGFWPPYGRMIALIITAETEQKAELIALQLAKTAPHHRTDLQILGPSTPVLAILRDQHRRRMLIRAPKTIFLQPIIQHWLSLIPKESQKHIDIDVDPYSFF</sequence>
<accession>A0A7H1NQU3</accession>
<comment type="function">
    <text evidence="12">Initiates the restart of stalled replication forks, which reloads the replicative helicase on sites other than the origin of replication. Recognizes and binds to abandoned replication forks and remodels them to uncover a helicase loading site. Promotes assembly of the primosome at these replication forks.</text>
</comment>
<comment type="catalytic activity">
    <reaction evidence="11 12">
        <text>ATP + H2O = ADP + phosphate + H(+)</text>
        <dbReference type="Rhea" id="RHEA:13065"/>
        <dbReference type="ChEBI" id="CHEBI:15377"/>
        <dbReference type="ChEBI" id="CHEBI:15378"/>
        <dbReference type="ChEBI" id="CHEBI:30616"/>
        <dbReference type="ChEBI" id="CHEBI:43474"/>
        <dbReference type="ChEBI" id="CHEBI:456216"/>
        <dbReference type="EC" id="5.6.2.4"/>
    </reaction>
</comment>
<dbReference type="HAMAP" id="MF_00983">
    <property type="entry name" value="PriA"/>
    <property type="match status" value="1"/>
</dbReference>
<dbReference type="NCBIfam" id="TIGR00595">
    <property type="entry name" value="priA"/>
    <property type="match status" value="1"/>
</dbReference>
<dbReference type="SMART" id="SM00490">
    <property type="entry name" value="HELICc"/>
    <property type="match status" value="1"/>
</dbReference>
<keyword evidence="6 12" id="KW-0347">Helicase</keyword>
<feature type="binding site" evidence="12">
    <location>
        <position position="552"/>
    </location>
    <ligand>
        <name>Zn(2+)</name>
        <dbReference type="ChEBI" id="CHEBI:29105"/>
        <label>2</label>
    </ligand>
</feature>
<feature type="binding site" evidence="12">
    <location>
        <position position="525"/>
    </location>
    <ligand>
        <name>Zn(2+)</name>
        <dbReference type="ChEBI" id="CHEBI:29105"/>
        <label>1</label>
    </ligand>
</feature>
<keyword evidence="10 12" id="KW-0413">Isomerase</keyword>
<dbReference type="GO" id="GO:0005524">
    <property type="term" value="F:ATP binding"/>
    <property type="evidence" value="ECO:0007669"/>
    <property type="project" value="UniProtKB-UniRule"/>
</dbReference>
<evidence type="ECO:0000256" key="10">
    <source>
        <dbReference type="ARBA" id="ARBA00023235"/>
    </source>
</evidence>
<comment type="cofactor">
    <cofactor evidence="12">
        <name>Zn(2+)</name>
        <dbReference type="ChEBI" id="CHEBI:29105"/>
    </cofactor>
    <text evidence="12">Binds 2 zinc ions per subunit.</text>
</comment>
<evidence type="ECO:0000256" key="6">
    <source>
        <dbReference type="ARBA" id="ARBA00022806"/>
    </source>
</evidence>
<dbReference type="InterPro" id="IPR027417">
    <property type="entry name" value="P-loop_NTPase"/>
</dbReference>
<keyword evidence="8 12" id="KW-0067">ATP-binding</keyword>
<evidence type="ECO:0000256" key="7">
    <source>
        <dbReference type="ARBA" id="ARBA00022833"/>
    </source>
</evidence>